<comment type="function">
    <text evidence="6">Transcriptional repressor that regulates multiple aspects of plant growth and development.</text>
</comment>
<evidence type="ECO:0000313" key="9">
    <source>
        <dbReference type="Proteomes" id="UP000823775"/>
    </source>
</evidence>
<keyword evidence="5 6" id="KW-0539">Nucleus</keyword>
<dbReference type="InterPro" id="IPR006458">
    <property type="entry name" value="Ovate_C"/>
</dbReference>
<name>A0ABS8RIB5_DATST</name>
<keyword evidence="9" id="KW-1185">Reference proteome</keyword>
<dbReference type="EMBL" id="JACEIK010000015">
    <property type="protein sequence ID" value="MCD7446536.1"/>
    <property type="molecule type" value="Genomic_DNA"/>
</dbReference>
<dbReference type="PROSITE" id="PS51754">
    <property type="entry name" value="OVATE"/>
    <property type="match status" value="1"/>
</dbReference>
<comment type="subcellular location">
    <subcellularLocation>
        <location evidence="1 6">Nucleus</location>
    </subcellularLocation>
</comment>
<dbReference type="Pfam" id="PF04844">
    <property type="entry name" value="Ovate"/>
    <property type="match status" value="1"/>
</dbReference>
<keyword evidence="3 6" id="KW-0805">Transcription regulation</keyword>
<evidence type="ECO:0000259" key="7">
    <source>
        <dbReference type="PROSITE" id="PS51754"/>
    </source>
</evidence>
<dbReference type="Proteomes" id="UP000823775">
    <property type="component" value="Unassembled WGS sequence"/>
</dbReference>
<keyword evidence="4 6" id="KW-0804">Transcription</keyword>
<evidence type="ECO:0000313" key="8">
    <source>
        <dbReference type="EMBL" id="MCD7446536.1"/>
    </source>
</evidence>
<evidence type="ECO:0000256" key="3">
    <source>
        <dbReference type="ARBA" id="ARBA00023015"/>
    </source>
</evidence>
<proteinExistence type="predicted"/>
<evidence type="ECO:0000256" key="2">
    <source>
        <dbReference type="ARBA" id="ARBA00022491"/>
    </source>
</evidence>
<gene>
    <name evidence="8" type="ORF">HAX54_009219</name>
</gene>
<dbReference type="PANTHER" id="PTHR33057">
    <property type="entry name" value="TRANSCRIPTION REPRESSOR OFP7-RELATED"/>
    <property type="match status" value="1"/>
</dbReference>
<sequence length="223" mass="25565">MKYYFSLWSSTVKRFSYLRKNKKIRKYDECANNMFGVFPESSSTIPDHPEEALEMARQALTSRRLSFEEDDSCSVLSMAGFPFKDCLVLAVETEDPKMDFLHSMEQMTKAYGGEMVDWEFMEELLTWFLRINNMKNQHFIVAAFLDLCLGSVETTEPLIATEVPVETVVEAVDGNDEIVHVAEEFLEELDADCGASVHIAEPSNSSMLKKGMHFKEEYSCRIM</sequence>
<protein>
    <recommendedName>
        <fullName evidence="6">Transcription repressor</fullName>
    </recommendedName>
    <alternativeName>
        <fullName evidence="6">Ovate family protein</fullName>
    </alternativeName>
</protein>
<reference evidence="8 9" key="1">
    <citation type="journal article" date="2021" name="BMC Genomics">
        <title>Datura genome reveals duplications of psychoactive alkaloid biosynthetic genes and high mutation rate following tissue culture.</title>
        <authorList>
            <person name="Rajewski A."/>
            <person name="Carter-House D."/>
            <person name="Stajich J."/>
            <person name="Litt A."/>
        </authorList>
    </citation>
    <scope>NUCLEOTIDE SEQUENCE [LARGE SCALE GENOMIC DNA]</scope>
    <source>
        <strain evidence="8">AR-01</strain>
    </source>
</reference>
<evidence type="ECO:0000256" key="5">
    <source>
        <dbReference type="ARBA" id="ARBA00023242"/>
    </source>
</evidence>
<evidence type="ECO:0000256" key="4">
    <source>
        <dbReference type="ARBA" id="ARBA00023163"/>
    </source>
</evidence>
<evidence type="ECO:0000256" key="1">
    <source>
        <dbReference type="ARBA" id="ARBA00004123"/>
    </source>
</evidence>
<dbReference type="PANTHER" id="PTHR33057:SF187">
    <property type="entry name" value="TRANSCRIPTION REPRESSOR"/>
    <property type="match status" value="1"/>
</dbReference>
<organism evidence="8 9">
    <name type="scientific">Datura stramonium</name>
    <name type="common">Jimsonweed</name>
    <name type="synonym">Common thornapple</name>
    <dbReference type="NCBI Taxonomy" id="4076"/>
    <lineage>
        <taxon>Eukaryota</taxon>
        <taxon>Viridiplantae</taxon>
        <taxon>Streptophyta</taxon>
        <taxon>Embryophyta</taxon>
        <taxon>Tracheophyta</taxon>
        <taxon>Spermatophyta</taxon>
        <taxon>Magnoliopsida</taxon>
        <taxon>eudicotyledons</taxon>
        <taxon>Gunneridae</taxon>
        <taxon>Pentapetalae</taxon>
        <taxon>asterids</taxon>
        <taxon>lamiids</taxon>
        <taxon>Solanales</taxon>
        <taxon>Solanaceae</taxon>
        <taxon>Solanoideae</taxon>
        <taxon>Datureae</taxon>
        <taxon>Datura</taxon>
    </lineage>
</organism>
<dbReference type="InterPro" id="IPR038933">
    <property type="entry name" value="Ovate"/>
</dbReference>
<comment type="caution">
    <text evidence="8">The sequence shown here is derived from an EMBL/GenBank/DDBJ whole genome shotgun (WGS) entry which is preliminary data.</text>
</comment>
<evidence type="ECO:0000256" key="6">
    <source>
        <dbReference type="RuleBase" id="RU367028"/>
    </source>
</evidence>
<feature type="domain" description="OVATE" evidence="7">
    <location>
        <begin position="89"/>
        <end position="150"/>
    </location>
</feature>
<accession>A0ABS8RIB5</accession>
<dbReference type="NCBIfam" id="TIGR01568">
    <property type="entry name" value="A_thal_3678"/>
    <property type="match status" value="1"/>
</dbReference>
<keyword evidence="2 6" id="KW-0678">Repressor</keyword>